<dbReference type="InterPro" id="IPR016379">
    <property type="entry name" value="T3SS_Ca_resp_chp_LcrH/SycD_sub"/>
</dbReference>
<name>A0ABM6BPZ4_YERET</name>
<keyword evidence="4" id="KW-1185">Reference proteome</keyword>
<dbReference type="RefSeq" id="WP_064517803.1">
    <property type="nucleotide sequence ID" value="NZ_CBCSBH010000019.1"/>
</dbReference>
<sequence>MTQENTIISDDEIENMLWAALNQGAMLKDIHGVSDEMMEHIYAHAYQFYHKGHLDEAENFFSFLCMYDLNNTDYFIGLGAVNQLKKNYQKACDLYSLAYVMGKDNFSPVFFSGQCQLLMGNFVKAMQCFDLVCKRSDDENLIKKAKVYLQTIRQNRKETNEEAD</sequence>
<dbReference type="Proteomes" id="UP000266744">
    <property type="component" value="Chromosome"/>
</dbReference>
<evidence type="ECO:0000256" key="2">
    <source>
        <dbReference type="ARBA" id="ARBA00023186"/>
    </source>
</evidence>
<dbReference type="Gene3D" id="1.25.40.10">
    <property type="entry name" value="Tetratricopeptide repeat domain"/>
    <property type="match status" value="1"/>
</dbReference>
<protein>
    <submittedName>
        <fullName evidence="3">Chaperone protein SicA</fullName>
    </submittedName>
</protein>
<dbReference type="InterPro" id="IPR011990">
    <property type="entry name" value="TPR-like_helical_dom_sf"/>
</dbReference>
<reference evidence="3 4" key="1">
    <citation type="journal article" date="2016" name="Toxins">
        <title>The Draft Genome Sequence of the Yersinia entomophaga Entomopathogenic Type Strain MH96T.</title>
        <authorList>
            <person name="Hurst M.R."/>
            <person name="Beattie A."/>
            <person name="Altermann E."/>
            <person name="Moraga R.M."/>
            <person name="Harper L.A."/>
            <person name="Calder J."/>
            <person name="Laugraud A."/>
        </authorList>
    </citation>
    <scope>NUCLEOTIDE SEQUENCE [LARGE SCALE GENOMIC DNA]</scope>
    <source>
        <strain evidence="3 4">MH96</strain>
    </source>
</reference>
<accession>A0ABM6BPZ4</accession>
<evidence type="ECO:0000256" key="1">
    <source>
        <dbReference type="ARBA" id="ARBA00010244"/>
    </source>
</evidence>
<dbReference type="PRINTS" id="PR01595">
    <property type="entry name" value="SYCDCHAPRONE"/>
</dbReference>
<dbReference type="Pfam" id="PF07720">
    <property type="entry name" value="TPR_3"/>
    <property type="match status" value="2"/>
</dbReference>
<evidence type="ECO:0000313" key="3">
    <source>
        <dbReference type="EMBL" id="ANI31734.1"/>
    </source>
</evidence>
<dbReference type="InterPro" id="IPR005415">
    <property type="entry name" value="T3SS_Ca_resp_chp_LcrH/SycD"/>
</dbReference>
<dbReference type="PIRSF" id="PIRSF003165">
    <property type="entry name" value="Chaperone_SicA"/>
    <property type="match status" value="1"/>
</dbReference>
<comment type="similarity">
    <text evidence="1">Belongs to the LcrH/SycD chaperone family.</text>
</comment>
<dbReference type="NCBIfam" id="NF011859">
    <property type="entry name" value="PRK15331.1"/>
    <property type="match status" value="1"/>
</dbReference>
<keyword evidence="2" id="KW-0143">Chaperone</keyword>
<proteinExistence type="inferred from homology"/>
<dbReference type="SUPFAM" id="SSF48452">
    <property type="entry name" value="TPR-like"/>
    <property type="match status" value="1"/>
</dbReference>
<dbReference type="NCBIfam" id="TIGR02552">
    <property type="entry name" value="LcrH_SycD"/>
    <property type="match status" value="1"/>
</dbReference>
<dbReference type="InterPro" id="IPR011716">
    <property type="entry name" value="TPR-3"/>
</dbReference>
<organism evidence="3 4">
    <name type="scientific">Yersinia entomophaga</name>
    <dbReference type="NCBI Taxonomy" id="935293"/>
    <lineage>
        <taxon>Bacteria</taxon>
        <taxon>Pseudomonadati</taxon>
        <taxon>Pseudomonadota</taxon>
        <taxon>Gammaproteobacteria</taxon>
        <taxon>Enterobacterales</taxon>
        <taxon>Yersiniaceae</taxon>
        <taxon>Yersinia</taxon>
    </lineage>
</organism>
<evidence type="ECO:0000313" key="4">
    <source>
        <dbReference type="Proteomes" id="UP000266744"/>
    </source>
</evidence>
<dbReference type="EMBL" id="CP010029">
    <property type="protein sequence ID" value="ANI31734.1"/>
    <property type="molecule type" value="Genomic_DNA"/>
</dbReference>
<gene>
    <name evidence="3" type="ORF">PL78_18170</name>
</gene>